<keyword evidence="4" id="KW-1185">Reference proteome</keyword>
<feature type="transmembrane region" description="Helical" evidence="1">
    <location>
        <begin position="337"/>
        <end position="356"/>
    </location>
</feature>
<feature type="domain" description="Heterokaryon incompatibility" evidence="2">
    <location>
        <begin position="24"/>
        <end position="126"/>
    </location>
</feature>
<comment type="caution">
    <text evidence="3">The sequence shown here is derived from an EMBL/GenBank/DDBJ whole genome shotgun (WGS) entry which is preliminary data.</text>
</comment>
<gene>
    <name evidence="3" type="ORF">PG994_008428</name>
</gene>
<dbReference type="RefSeq" id="XP_066713426.1">
    <property type="nucleotide sequence ID" value="XM_066859837.1"/>
</dbReference>
<keyword evidence="1" id="KW-0472">Membrane</keyword>
<evidence type="ECO:0000256" key="1">
    <source>
        <dbReference type="SAM" id="Phobius"/>
    </source>
</evidence>
<dbReference type="EMBL" id="JAQQWL010000009">
    <property type="protein sequence ID" value="KAK8057980.1"/>
    <property type="molecule type" value="Genomic_DNA"/>
</dbReference>
<dbReference type="GeneID" id="92092900"/>
<evidence type="ECO:0000313" key="4">
    <source>
        <dbReference type="Proteomes" id="UP001480595"/>
    </source>
</evidence>
<protein>
    <submittedName>
        <fullName evidence="3">HET-domain-containing protein</fullName>
    </submittedName>
</protein>
<proteinExistence type="predicted"/>
<dbReference type="PANTHER" id="PTHR10622:SF10">
    <property type="entry name" value="HET DOMAIN-CONTAINING PROTEIN"/>
    <property type="match status" value="1"/>
</dbReference>
<dbReference type="PANTHER" id="PTHR10622">
    <property type="entry name" value="HET DOMAIN-CONTAINING PROTEIN"/>
    <property type="match status" value="1"/>
</dbReference>
<evidence type="ECO:0000313" key="3">
    <source>
        <dbReference type="EMBL" id="KAK8057980.1"/>
    </source>
</evidence>
<organism evidence="3 4">
    <name type="scientific">Apiospora phragmitis</name>
    <dbReference type="NCBI Taxonomy" id="2905665"/>
    <lineage>
        <taxon>Eukaryota</taxon>
        <taxon>Fungi</taxon>
        <taxon>Dikarya</taxon>
        <taxon>Ascomycota</taxon>
        <taxon>Pezizomycotina</taxon>
        <taxon>Sordariomycetes</taxon>
        <taxon>Xylariomycetidae</taxon>
        <taxon>Amphisphaeriales</taxon>
        <taxon>Apiosporaceae</taxon>
        <taxon>Apiospora</taxon>
    </lineage>
</organism>
<sequence>MRFLNTTTFELEESSQANIHDNGYAIFSHRWLAEGEVEFEDLKKHIDELRSSTHSLPGVSKIHDACVAARARGFKWLWMDTCCIDKKKSDEYATAINSMFNWYRNAKLCITFMADVKWRGSNAVSLGKEAFRSEKENESSAWFRRGWTLQELMASSHMEFYDMDWKCMGTKKELATALSDVTGIDKRFLTGEQDLSEASIAMKMSWMFGRETGKPEDRAYSLLGLFNVKLHLAYGEGMATAFRRLQEVILASPLMEESLFAWKMPDERAGDQCEAVTARWEPEQWGLLAGSPDWFKDSGDVQVDFDNDAQVRSFRMTPKGIEGPFRIKQRKDPELKAWITVLALSVVCIPFGNCLLRSKFENNARKEYAFTLNCFRTDTQERRSYVEIYLLPIQISPVLTSEKRPDGGLVNAPYVEWNGIVYQPRLKY</sequence>
<evidence type="ECO:0000259" key="2">
    <source>
        <dbReference type="Pfam" id="PF06985"/>
    </source>
</evidence>
<dbReference type="InterPro" id="IPR010730">
    <property type="entry name" value="HET"/>
</dbReference>
<dbReference type="Proteomes" id="UP001480595">
    <property type="component" value="Unassembled WGS sequence"/>
</dbReference>
<name>A0ABR1UIU3_9PEZI</name>
<accession>A0ABR1UIU3</accession>
<keyword evidence="1" id="KW-0812">Transmembrane</keyword>
<dbReference type="Pfam" id="PF06985">
    <property type="entry name" value="HET"/>
    <property type="match status" value="1"/>
</dbReference>
<keyword evidence="1" id="KW-1133">Transmembrane helix</keyword>
<reference evidence="3 4" key="1">
    <citation type="submission" date="2023-01" db="EMBL/GenBank/DDBJ databases">
        <title>Analysis of 21 Apiospora genomes using comparative genomics revels a genus with tremendous synthesis potential of carbohydrate active enzymes and secondary metabolites.</title>
        <authorList>
            <person name="Sorensen T."/>
        </authorList>
    </citation>
    <scope>NUCLEOTIDE SEQUENCE [LARGE SCALE GENOMIC DNA]</scope>
    <source>
        <strain evidence="3 4">CBS 135458</strain>
    </source>
</reference>